<dbReference type="EC" id="6.3.3.2" evidence="5"/>
<evidence type="ECO:0000313" key="7">
    <source>
        <dbReference type="Proteomes" id="UP000824101"/>
    </source>
</evidence>
<gene>
    <name evidence="6" type="ORF">IAA17_05105</name>
</gene>
<comment type="caution">
    <text evidence="6">The sequence shown here is derived from an EMBL/GenBank/DDBJ whole genome shotgun (WGS) entry which is preliminary data.</text>
</comment>
<protein>
    <recommendedName>
        <fullName evidence="5">5-formyltetrahydrofolate cyclo-ligase</fullName>
        <ecNumber evidence="5">6.3.3.2</ecNumber>
    </recommendedName>
</protein>
<dbReference type="GO" id="GO:0005524">
    <property type="term" value="F:ATP binding"/>
    <property type="evidence" value="ECO:0007669"/>
    <property type="project" value="UniProtKB-KW"/>
</dbReference>
<reference evidence="6" key="2">
    <citation type="submission" date="2021-04" db="EMBL/GenBank/DDBJ databases">
        <authorList>
            <person name="Gilroy R."/>
        </authorList>
    </citation>
    <scope>NUCLEOTIDE SEQUENCE</scope>
    <source>
        <strain evidence="6">ChiBcec1-1093</strain>
    </source>
</reference>
<evidence type="ECO:0000313" key="6">
    <source>
        <dbReference type="EMBL" id="HIZ79146.1"/>
    </source>
</evidence>
<comment type="catalytic activity">
    <reaction evidence="5">
        <text>(6S)-5-formyl-5,6,7,8-tetrahydrofolate + ATP = (6R)-5,10-methenyltetrahydrofolate + ADP + phosphate</text>
        <dbReference type="Rhea" id="RHEA:10488"/>
        <dbReference type="ChEBI" id="CHEBI:30616"/>
        <dbReference type="ChEBI" id="CHEBI:43474"/>
        <dbReference type="ChEBI" id="CHEBI:57455"/>
        <dbReference type="ChEBI" id="CHEBI:57457"/>
        <dbReference type="ChEBI" id="CHEBI:456216"/>
        <dbReference type="EC" id="6.3.3.2"/>
    </reaction>
</comment>
<dbReference type="InterPro" id="IPR024185">
    <property type="entry name" value="FTHF_cligase-like_sf"/>
</dbReference>
<dbReference type="Proteomes" id="UP000824101">
    <property type="component" value="Unassembled WGS sequence"/>
</dbReference>
<dbReference type="AlphaFoldDB" id="A0A9D2K5A2"/>
<dbReference type="PIRSF" id="PIRSF006806">
    <property type="entry name" value="FTHF_cligase"/>
    <property type="match status" value="1"/>
</dbReference>
<keyword evidence="2 4" id="KW-0547">Nucleotide-binding</keyword>
<feature type="binding site" evidence="4">
    <location>
        <begin position="131"/>
        <end position="139"/>
    </location>
    <ligand>
        <name>ATP</name>
        <dbReference type="ChEBI" id="CHEBI:30616"/>
    </ligand>
</feature>
<feature type="binding site" evidence="4">
    <location>
        <position position="56"/>
    </location>
    <ligand>
        <name>substrate</name>
    </ligand>
</feature>
<dbReference type="InterPro" id="IPR037171">
    <property type="entry name" value="NagB/RpiA_transferase-like"/>
</dbReference>
<accession>A0A9D2K5A2</accession>
<dbReference type="EMBL" id="DXBC01000077">
    <property type="protein sequence ID" value="HIZ79146.1"/>
    <property type="molecule type" value="Genomic_DNA"/>
</dbReference>
<comment type="cofactor">
    <cofactor evidence="5">
        <name>Mg(2+)</name>
        <dbReference type="ChEBI" id="CHEBI:18420"/>
    </cofactor>
</comment>
<dbReference type="Pfam" id="PF01812">
    <property type="entry name" value="5-FTHF_cyc-lig"/>
    <property type="match status" value="1"/>
</dbReference>
<dbReference type="GO" id="GO:0009396">
    <property type="term" value="P:folic acid-containing compound biosynthetic process"/>
    <property type="evidence" value="ECO:0007669"/>
    <property type="project" value="TreeGrafter"/>
</dbReference>
<dbReference type="GO" id="GO:0046872">
    <property type="term" value="F:metal ion binding"/>
    <property type="evidence" value="ECO:0007669"/>
    <property type="project" value="UniProtKB-KW"/>
</dbReference>
<evidence type="ECO:0000256" key="5">
    <source>
        <dbReference type="RuleBase" id="RU361279"/>
    </source>
</evidence>
<feature type="binding site" evidence="4">
    <location>
        <begin position="7"/>
        <end position="11"/>
    </location>
    <ligand>
        <name>ATP</name>
        <dbReference type="ChEBI" id="CHEBI:30616"/>
    </ligand>
</feature>
<dbReference type="GO" id="GO:0030272">
    <property type="term" value="F:5-formyltetrahydrofolate cyclo-ligase activity"/>
    <property type="evidence" value="ECO:0007669"/>
    <property type="project" value="UniProtKB-EC"/>
</dbReference>
<organism evidence="6 7">
    <name type="scientific">Candidatus Lachnoclostridium stercorigallinarum</name>
    <dbReference type="NCBI Taxonomy" id="2838634"/>
    <lineage>
        <taxon>Bacteria</taxon>
        <taxon>Bacillati</taxon>
        <taxon>Bacillota</taxon>
        <taxon>Clostridia</taxon>
        <taxon>Lachnospirales</taxon>
        <taxon>Lachnospiraceae</taxon>
    </lineage>
</organism>
<dbReference type="PANTHER" id="PTHR23407:SF1">
    <property type="entry name" value="5-FORMYLTETRAHYDROFOLATE CYCLO-LIGASE"/>
    <property type="match status" value="1"/>
</dbReference>
<proteinExistence type="inferred from homology"/>
<evidence type="ECO:0000256" key="1">
    <source>
        <dbReference type="ARBA" id="ARBA00010638"/>
    </source>
</evidence>
<comment type="similarity">
    <text evidence="1 5">Belongs to the 5-formyltetrahydrofolate cyclo-ligase family.</text>
</comment>
<dbReference type="SUPFAM" id="SSF100950">
    <property type="entry name" value="NagB/RpiA/CoA transferase-like"/>
    <property type="match status" value="1"/>
</dbReference>
<evidence type="ECO:0000256" key="4">
    <source>
        <dbReference type="PIRSR" id="PIRSR006806-1"/>
    </source>
</evidence>
<keyword evidence="5" id="KW-0460">Magnesium</keyword>
<reference evidence="6" key="1">
    <citation type="journal article" date="2021" name="PeerJ">
        <title>Extensive microbial diversity within the chicken gut microbiome revealed by metagenomics and culture.</title>
        <authorList>
            <person name="Gilroy R."/>
            <person name="Ravi A."/>
            <person name="Getino M."/>
            <person name="Pursley I."/>
            <person name="Horton D.L."/>
            <person name="Alikhan N.F."/>
            <person name="Baker D."/>
            <person name="Gharbi K."/>
            <person name="Hall N."/>
            <person name="Watson M."/>
            <person name="Adriaenssens E.M."/>
            <person name="Foster-Nyarko E."/>
            <person name="Jarju S."/>
            <person name="Secka A."/>
            <person name="Antonio M."/>
            <person name="Oren A."/>
            <person name="Chaudhuri R.R."/>
            <person name="La Ragione R."/>
            <person name="Hildebrand F."/>
            <person name="Pallen M.J."/>
        </authorList>
    </citation>
    <scope>NUCLEOTIDE SEQUENCE</scope>
    <source>
        <strain evidence="6">ChiBcec1-1093</strain>
    </source>
</reference>
<evidence type="ECO:0000256" key="2">
    <source>
        <dbReference type="ARBA" id="ARBA00022741"/>
    </source>
</evidence>
<dbReference type="InterPro" id="IPR002698">
    <property type="entry name" value="FTHF_cligase"/>
</dbReference>
<keyword evidence="3 4" id="KW-0067">ATP-binding</keyword>
<keyword evidence="5" id="KW-0479">Metal-binding</keyword>
<name>A0A9D2K5A2_9FIRM</name>
<dbReference type="Gene3D" id="3.40.50.10420">
    <property type="entry name" value="NagB/RpiA/CoA transferase-like"/>
    <property type="match status" value="1"/>
</dbReference>
<dbReference type="PANTHER" id="PTHR23407">
    <property type="entry name" value="ATPASE INHIBITOR/5-FORMYLTETRAHYDROFOLATE CYCLO-LIGASE"/>
    <property type="match status" value="1"/>
</dbReference>
<dbReference type="GO" id="GO:0035999">
    <property type="term" value="P:tetrahydrofolate interconversion"/>
    <property type="evidence" value="ECO:0007669"/>
    <property type="project" value="TreeGrafter"/>
</dbReference>
<sequence>MCEQIEKEEAREIIRCLRSCLTPAEKEEMSLAAARRLFPLLKHAPRVLCYADLPKEAGTRELVRLLRTAGVRVAFPKVEGEKIAFYEADSFGELIPGAMNIPEPSGTAPPVFWPEAPVVTPGLAFDRRGGRAGYGGGFYDRFFAEEPDHTAIGFCFGFQVTEKPLRLSSHDRRMDLLATENGIFSCHGGVRLENKRL</sequence>
<keyword evidence="6" id="KW-0436">Ligase</keyword>
<dbReference type="NCBIfam" id="TIGR02727">
    <property type="entry name" value="MTHFS_bact"/>
    <property type="match status" value="1"/>
</dbReference>
<evidence type="ECO:0000256" key="3">
    <source>
        <dbReference type="ARBA" id="ARBA00022840"/>
    </source>
</evidence>